<organism evidence="2 3">
    <name type="scientific">Chthonomonas calidirosea (strain DSM 23976 / ICMP 18418 / T49)</name>
    <dbReference type="NCBI Taxonomy" id="1303518"/>
    <lineage>
        <taxon>Bacteria</taxon>
        <taxon>Bacillati</taxon>
        <taxon>Armatimonadota</taxon>
        <taxon>Chthonomonadia</taxon>
        <taxon>Chthonomonadales</taxon>
        <taxon>Chthonomonadaceae</taxon>
        <taxon>Chthonomonas</taxon>
    </lineage>
</organism>
<dbReference type="InterPro" id="IPR011042">
    <property type="entry name" value="6-blade_b-propeller_TolB-like"/>
</dbReference>
<proteinExistence type="predicted"/>
<protein>
    <submittedName>
        <fullName evidence="2">SMP-30/Gluconolaconase/LRE-like region</fullName>
    </submittedName>
</protein>
<accession>S0EXU9</accession>
<gene>
    <name evidence="2" type="ORF">CCALI_02535</name>
</gene>
<dbReference type="PROSITE" id="PS51257">
    <property type="entry name" value="PROKAR_LIPOPROTEIN"/>
    <property type="match status" value="1"/>
</dbReference>
<dbReference type="eggNOG" id="COG3391">
    <property type="taxonomic scope" value="Bacteria"/>
</dbReference>
<dbReference type="Gene3D" id="2.120.10.30">
    <property type="entry name" value="TolB, C-terminal domain"/>
    <property type="match status" value="1"/>
</dbReference>
<dbReference type="PATRIC" id="fig|1303518.3.peg.2634"/>
<keyword evidence="1" id="KW-0732">Signal</keyword>
<name>S0EXU9_CHTCT</name>
<evidence type="ECO:0000313" key="3">
    <source>
        <dbReference type="Proteomes" id="UP000014227"/>
    </source>
</evidence>
<dbReference type="Proteomes" id="UP000014227">
    <property type="component" value="Chromosome I"/>
</dbReference>
<dbReference type="AlphaFoldDB" id="S0EXU9"/>
<evidence type="ECO:0000313" key="2">
    <source>
        <dbReference type="EMBL" id="CCW36332.1"/>
    </source>
</evidence>
<dbReference type="EMBL" id="HF951689">
    <property type="protein sequence ID" value="CCW36332.1"/>
    <property type="molecule type" value="Genomic_DNA"/>
</dbReference>
<dbReference type="RefSeq" id="WP_016483843.1">
    <property type="nucleotide sequence ID" value="NC_021487.1"/>
</dbReference>
<dbReference type="OrthoDB" id="110418at2"/>
<keyword evidence="3" id="KW-1185">Reference proteome</keyword>
<evidence type="ECO:0000256" key="1">
    <source>
        <dbReference type="SAM" id="SignalP"/>
    </source>
</evidence>
<sequence>MKFALRYLLFVLPTFALVGCGGSSSSPVSNPPTRNTIASLQHITTVSSTVDPTNGDQNPYAIAFAPTSFTGDGNPAHVQPGDLIVSNFSNASGVNGAGTTVEAIRNGKPVTVYNEMNAPTASGGTVSTAGPVAIAFAPNGNMWIANYGLSGTGNDGNVQIVTPKGIVNQTFTDPRVVAGWGQAFNGGYGGKLAFFTVNVNAGTVVRINISIVNGKPSFSFDQITPDLGHSGNNASNIVGPQGMVHTADDTLYVADGATNSIIAIPNSTTTGMTTGRVVYQGSPLNQPAGMTLNPLNGDLIVANQKDNNLVELTPSGQVVAVKPVDLTPVNPITGAGSALFGVVATTDSNGNLVVYFTNDNQNTVEKLSQ</sequence>
<dbReference type="HOGENOM" id="CLU_747272_0_0_0"/>
<dbReference type="SUPFAM" id="SSF63829">
    <property type="entry name" value="Calcium-dependent phosphotriesterase"/>
    <property type="match status" value="1"/>
</dbReference>
<dbReference type="KEGG" id="ccz:CCALI_02535"/>
<reference evidence="3" key="1">
    <citation type="submission" date="2013-03" db="EMBL/GenBank/DDBJ databases">
        <title>Genome sequence of Chthonomonas calidirosea, the first sequenced genome from the Armatimonadetes phylum (formally candidate division OP10).</title>
        <authorList>
            <person name="Lee K.C.Y."/>
            <person name="Morgan X.C."/>
            <person name="Dunfield P.F."/>
            <person name="Tamas I."/>
            <person name="Houghton K.M."/>
            <person name="Vyssotski M."/>
            <person name="Ryan J.L.J."/>
            <person name="Lagutin K."/>
            <person name="McDonald I.R."/>
            <person name="Stott M.B."/>
        </authorList>
    </citation>
    <scope>NUCLEOTIDE SEQUENCE [LARGE SCALE GENOMIC DNA]</scope>
    <source>
        <strain evidence="3">DSM 23976 / ICMP 18418 / T49</strain>
    </source>
</reference>
<feature type="signal peptide" evidence="1">
    <location>
        <begin position="1"/>
        <end position="16"/>
    </location>
</feature>
<dbReference type="InParanoid" id="S0EXU9"/>
<feature type="chain" id="PRO_5004485881" evidence="1">
    <location>
        <begin position="17"/>
        <end position="369"/>
    </location>
</feature>